<dbReference type="InterPro" id="IPR003731">
    <property type="entry name" value="Di-Nase_FeMo-co_biosynth"/>
</dbReference>
<accession>A0A380TMD6</accession>
<dbReference type="NCBIfam" id="TIGR02663">
    <property type="entry name" value="nifX"/>
    <property type="match status" value="1"/>
</dbReference>
<dbReference type="GO" id="GO:0009399">
    <property type="term" value="P:nitrogen fixation"/>
    <property type="evidence" value="ECO:0007669"/>
    <property type="project" value="InterPro"/>
</dbReference>
<sequence length="165" mass="17653">MRRLRLVDTQPPGQVPAVIGTGTTMKVAFATQDLKTVDAHFAGARHFAVYDVTPDGHRLVEAIGFDATSGEDGVHADANDDRITPRVDALDGCALLFVLAIGGPAAARVVAHKIHPVKLPRPESIPDVLDRVQTMLKGSPPPWLRKAIGQHGGDRPAFNPDFEDA</sequence>
<feature type="domain" description="Dinitrogenase iron-molybdenum cofactor biosynthesis" evidence="3">
    <location>
        <begin position="35"/>
        <end position="133"/>
    </location>
</feature>
<dbReference type="PANTHER" id="PTHR33937">
    <property type="entry name" value="IRON-MOLYBDENUM PROTEIN-RELATED-RELATED"/>
    <property type="match status" value="1"/>
</dbReference>
<keyword evidence="2" id="KW-0535">Nitrogen fixation</keyword>
<dbReference type="Gene3D" id="3.30.420.130">
    <property type="entry name" value="Dinitrogenase iron-molybdenum cofactor biosynthesis domain"/>
    <property type="match status" value="1"/>
</dbReference>
<dbReference type="PANTHER" id="PTHR33937:SF1">
    <property type="entry name" value="IRON-MOLIBDENUM COFACTOR PROCESSING PROTEIN"/>
    <property type="match status" value="1"/>
</dbReference>
<protein>
    <submittedName>
        <fullName evidence="4">Dinitrogenase iron-molybdenum cofactor biosynthesis (Modular protein)</fullName>
    </submittedName>
</protein>
<proteinExistence type="inferred from homology"/>
<evidence type="ECO:0000313" key="4">
    <source>
        <dbReference type="EMBL" id="SUS08909.1"/>
    </source>
</evidence>
<dbReference type="SUPFAM" id="SSF53146">
    <property type="entry name" value="Nitrogenase accessory factor-like"/>
    <property type="match status" value="1"/>
</dbReference>
<dbReference type="GO" id="GO:0051540">
    <property type="term" value="F:metal cluster binding"/>
    <property type="evidence" value="ECO:0007669"/>
    <property type="project" value="InterPro"/>
</dbReference>
<evidence type="ECO:0000259" key="3">
    <source>
        <dbReference type="Pfam" id="PF02579"/>
    </source>
</evidence>
<evidence type="ECO:0000256" key="1">
    <source>
        <dbReference type="ARBA" id="ARBA00010285"/>
    </source>
</evidence>
<dbReference type="AlphaFoldDB" id="A0A380TMD6"/>
<reference evidence="4" key="1">
    <citation type="submission" date="2018-07" db="EMBL/GenBank/DDBJ databases">
        <authorList>
            <person name="Quirk P.G."/>
            <person name="Krulwich T.A."/>
        </authorList>
    </citation>
    <scope>NUCLEOTIDE SEQUENCE</scope>
</reference>
<dbReference type="InterPro" id="IPR036105">
    <property type="entry name" value="DiNase_FeMo-co_biosyn_sf"/>
</dbReference>
<dbReference type="InterPro" id="IPR013480">
    <property type="entry name" value="NifX"/>
</dbReference>
<dbReference type="InterPro" id="IPR034169">
    <property type="entry name" value="NifX-like"/>
</dbReference>
<evidence type="ECO:0000256" key="2">
    <source>
        <dbReference type="ARBA" id="ARBA00023231"/>
    </source>
</evidence>
<dbReference type="EMBL" id="UIDG01000650">
    <property type="protein sequence ID" value="SUS08909.1"/>
    <property type="molecule type" value="Genomic_DNA"/>
</dbReference>
<comment type="similarity">
    <text evidence="1">Belongs to the NifX/NifY family.</text>
</comment>
<dbReference type="InterPro" id="IPR051840">
    <property type="entry name" value="NifX/NifY_domain"/>
</dbReference>
<name>A0A380TMD6_9ZZZZ</name>
<organism evidence="4">
    <name type="scientific">metagenome</name>
    <dbReference type="NCBI Taxonomy" id="256318"/>
    <lineage>
        <taxon>unclassified sequences</taxon>
        <taxon>metagenomes</taxon>
    </lineage>
</organism>
<gene>
    <name evidence="4" type="ORF">DF3PB_940012</name>
</gene>
<dbReference type="CDD" id="cd00853">
    <property type="entry name" value="NifX"/>
    <property type="match status" value="1"/>
</dbReference>
<dbReference type="Pfam" id="PF02579">
    <property type="entry name" value="Nitro_FeMo-Co"/>
    <property type="match status" value="1"/>
</dbReference>